<dbReference type="InterPro" id="IPR011333">
    <property type="entry name" value="SKP1/BTB/POZ_sf"/>
</dbReference>
<dbReference type="OrthoDB" id="2414723at2759"/>
<dbReference type="GeneID" id="54302952"/>
<dbReference type="EMBL" id="ML995537">
    <property type="protein sequence ID" value="KAF2136044.1"/>
    <property type="molecule type" value="Genomic_DNA"/>
</dbReference>
<sequence>MMAESIFFSCLLSGRWENTLLDGSYFIDADPNLFEHILRYLRRGIAPVFYDSEKGHDYALYSALLEEARYFQIDRLEDWLESKRYLSAVTARYSATELEGVWNLSTDTDVDVQYYPTWGIKKTYICPRGICVHRGKPESCGRGCRRVQGGEEDKYDEEPIVRTLVIRRWLTFNREACLV</sequence>
<gene>
    <name evidence="2" type="ORF">K452DRAFT_345156</name>
</gene>
<dbReference type="PANTHER" id="PTHR14499:SF136">
    <property type="entry name" value="GH08630P"/>
    <property type="match status" value="1"/>
</dbReference>
<accession>A0A6A6AYH6</accession>
<dbReference type="RefSeq" id="XP_033391762.1">
    <property type="nucleotide sequence ID" value="XM_033545444.1"/>
</dbReference>
<keyword evidence="3" id="KW-1185">Reference proteome</keyword>
<dbReference type="Proteomes" id="UP000799438">
    <property type="component" value="Unassembled WGS sequence"/>
</dbReference>
<dbReference type="Gene3D" id="3.30.710.10">
    <property type="entry name" value="Potassium Channel Kv1.1, Chain A"/>
    <property type="match status" value="1"/>
</dbReference>
<protein>
    <recommendedName>
        <fullName evidence="1">Potassium channel tetramerisation-type BTB domain-containing protein</fullName>
    </recommendedName>
</protein>
<evidence type="ECO:0000313" key="2">
    <source>
        <dbReference type="EMBL" id="KAF2136044.1"/>
    </source>
</evidence>
<proteinExistence type="predicted"/>
<evidence type="ECO:0000313" key="3">
    <source>
        <dbReference type="Proteomes" id="UP000799438"/>
    </source>
</evidence>
<dbReference type="SUPFAM" id="SSF54695">
    <property type="entry name" value="POZ domain"/>
    <property type="match status" value="1"/>
</dbReference>
<dbReference type="GO" id="GO:0051260">
    <property type="term" value="P:protein homooligomerization"/>
    <property type="evidence" value="ECO:0007669"/>
    <property type="project" value="InterPro"/>
</dbReference>
<feature type="domain" description="Potassium channel tetramerisation-type BTB" evidence="1">
    <location>
        <begin position="22"/>
        <end position="76"/>
    </location>
</feature>
<organism evidence="2 3">
    <name type="scientific">Aplosporella prunicola CBS 121167</name>
    <dbReference type="NCBI Taxonomy" id="1176127"/>
    <lineage>
        <taxon>Eukaryota</taxon>
        <taxon>Fungi</taxon>
        <taxon>Dikarya</taxon>
        <taxon>Ascomycota</taxon>
        <taxon>Pezizomycotina</taxon>
        <taxon>Dothideomycetes</taxon>
        <taxon>Dothideomycetes incertae sedis</taxon>
        <taxon>Botryosphaeriales</taxon>
        <taxon>Aplosporellaceae</taxon>
        <taxon>Aplosporella</taxon>
    </lineage>
</organism>
<evidence type="ECO:0000259" key="1">
    <source>
        <dbReference type="Pfam" id="PF02214"/>
    </source>
</evidence>
<dbReference type="Pfam" id="PF02214">
    <property type="entry name" value="BTB_2"/>
    <property type="match status" value="1"/>
</dbReference>
<dbReference type="AlphaFoldDB" id="A0A6A6AYH6"/>
<dbReference type="InterPro" id="IPR003131">
    <property type="entry name" value="T1-type_BTB"/>
</dbReference>
<name>A0A6A6AYH6_9PEZI</name>
<reference evidence="2" key="1">
    <citation type="journal article" date="2020" name="Stud. Mycol.">
        <title>101 Dothideomycetes genomes: a test case for predicting lifestyles and emergence of pathogens.</title>
        <authorList>
            <person name="Haridas S."/>
            <person name="Albert R."/>
            <person name="Binder M."/>
            <person name="Bloem J."/>
            <person name="Labutti K."/>
            <person name="Salamov A."/>
            <person name="Andreopoulos B."/>
            <person name="Baker S."/>
            <person name="Barry K."/>
            <person name="Bills G."/>
            <person name="Bluhm B."/>
            <person name="Cannon C."/>
            <person name="Castanera R."/>
            <person name="Culley D."/>
            <person name="Daum C."/>
            <person name="Ezra D."/>
            <person name="Gonzalez J."/>
            <person name="Henrissat B."/>
            <person name="Kuo A."/>
            <person name="Liang C."/>
            <person name="Lipzen A."/>
            <person name="Lutzoni F."/>
            <person name="Magnuson J."/>
            <person name="Mondo S."/>
            <person name="Nolan M."/>
            <person name="Ohm R."/>
            <person name="Pangilinan J."/>
            <person name="Park H.-J."/>
            <person name="Ramirez L."/>
            <person name="Alfaro M."/>
            <person name="Sun H."/>
            <person name="Tritt A."/>
            <person name="Yoshinaga Y."/>
            <person name="Zwiers L.-H."/>
            <person name="Turgeon B."/>
            <person name="Goodwin S."/>
            <person name="Spatafora J."/>
            <person name="Crous P."/>
            <person name="Grigoriev I."/>
        </authorList>
    </citation>
    <scope>NUCLEOTIDE SEQUENCE</scope>
    <source>
        <strain evidence="2">CBS 121167</strain>
    </source>
</reference>
<dbReference type="PANTHER" id="PTHR14499">
    <property type="entry name" value="POTASSIUM CHANNEL TETRAMERIZATION DOMAIN-CONTAINING"/>
    <property type="match status" value="1"/>
</dbReference>